<sequence>RAHGTQMFTPDELLQAAGDSHAVICHGGPGTIATVRQCGKLPIVVPRDPDRGEHVDGHQLRFSQWVERQQFGIVVRDTTEIAAALERACEHELVGLALGDVTASVRRLGEHIRRRLAPQG</sequence>
<feature type="non-terminal residue" evidence="2">
    <location>
        <position position="1"/>
    </location>
</feature>
<reference evidence="2" key="1">
    <citation type="journal article" date="2013" name="Environ. Microbiol.">
        <title>Seasonally variable intestinal metagenomes of the red palm weevil (Rhynchophorus ferrugineus).</title>
        <authorList>
            <person name="Jia S."/>
            <person name="Zhang X."/>
            <person name="Zhang G."/>
            <person name="Yin A."/>
            <person name="Zhang S."/>
            <person name="Li F."/>
            <person name="Wang L."/>
            <person name="Zhao D."/>
            <person name="Yun Q."/>
            <person name="Tala"/>
            <person name="Wang J."/>
            <person name="Sun G."/>
            <person name="Baabdullah M."/>
            <person name="Yu X."/>
            <person name="Hu S."/>
            <person name="Al-Mssallem I.S."/>
            <person name="Yu J."/>
        </authorList>
    </citation>
    <scope>NUCLEOTIDE SEQUENCE</scope>
</reference>
<accession>A0A060BYT9</accession>
<dbReference type="Pfam" id="PF04101">
    <property type="entry name" value="Glyco_tran_28_C"/>
    <property type="match status" value="1"/>
</dbReference>
<dbReference type="SUPFAM" id="SSF53756">
    <property type="entry name" value="UDP-Glycosyltransferase/glycogen phosphorylase"/>
    <property type="match status" value="1"/>
</dbReference>
<dbReference type="Gene3D" id="3.40.50.2000">
    <property type="entry name" value="Glycogen Phosphorylase B"/>
    <property type="match status" value="1"/>
</dbReference>
<evidence type="ECO:0000313" key="2">
    <source>
        <dbReference type="EMBL" id="AIA88129.1"/>
    </source>
</evidence>
<dbReference type="EMBL" id="KF120850">
    <property type="protein sequence ID" value="AIA88129.1"/>
    <property type="molecule type" value="Genomic_DNA"/>
</dbReference>
<feature type="domain" description="Glycosyl transferase family 28 C-terminal" evidence="1">
    <location>
        <begin position="13"/>
        <end position="78"/>
    </location>
</feature>
<name>A0A060BYT9_9LACO</name>
<dbReference type="InterPro" id="IPR007235">
    <property type="entry name" value="Glyco_trans_28_C"/>
</dbReference>
<proteinExistence type="predicted"/>
<organism evidence="2">
    <name type="scientific">uncultured Lactobacillus sp</name>
    <dbReference type="NCBI Taxonomy" id="153152"/>
    <lineage>
        <taxon>Bacteria</taxon>
        <taxon>Bacillati</taxon>
        <taxon>Bacillota</taxon>
        <taxon>Bacilli</taxon>
        <taxon>Lactobacillales</taxon>
        <taxon>Lactobacillaceae</taxon>
        <taxon>Lactobacillus</taxon>
        <taxon>environmental samples</taxon>
    </lineage>
</organism>
<dbReference type="GO" id="GO:0016758">
    <property type="term" value="F:hexosyltransferase activity"/>
    <property type="evidence" value="ECO:0007669"/>
    <property type="project" value="InterPro"/>
</dbReference>
<dbReference type="AlphaFoldDB" id="A0A060BYT9"/>
<evidence type="ECO:0000259" key="1">
    <source>
        <dbReference type="Pfam" id="PF04101"/>
    </source>
</evidence>
<protein>
    <submittedName>
        <fullName evidence="2">Glyco_tran_28_C</fullName>
    </submittedName>
</protein>